<accession>A0A6S6RAT5</accession>
<evidence type="ECO:0000313" key="1">
    <source>
        <dbReference type="EMBL" id="BCJ95951.1"/>
    </source>
</evidence>
<dbReference type="KEGG" id="acel:acsn021_35200"/>
<evidence type="ECO:0000313" key="2">
    <source>
        <dbReference type="Proteomes" id="UP000515561"/>
    </source>
</evidence>
<name>A0A6S6RAT5_9FIRM</name>
<proteinExistence type="predicted"/>
<protein>
    <submittedName>
        <fullName evidence="1">Uncharacterized protein</fullName>
    </submittedName>
</protein>
<dbReference type="Proteomes" id="UP000515561">
    <property type="component" value="Chromosome"/>
</dbReference>
<gene>
    <name evidence="1" type="ORF">acsn021_35200</name>
</gene>
<sequence>MRNSIKRVYNENINAPKINMSFLMLTYFIRPMKTLSWLNLFFDSISWLLFYVRFLKNSILVNSI</sequence>
<keyword evidence="2" id="KW-1185">Reference proteome</keyword>
<dbReference type="EMBL" id="AP023367">
    <property type="protein sequence ID" value="BCJ95951.1"/>
    <property type="molecule type" value="Genomic_DNA"/>
</dbReference>
<dbReference type="AlphaFoldDB" id="A0A6S6RAT5"/>
<reference evidence="1 2" key="1">
    <citation type="journal article" date="2016" name="Int. J. Syst. Evol. Microbiol.">
        <title>Descriptions of Anaerotaenia torta gen. nov., sp. nov. and Anaerocolumna cellulosilytica gen. nov., sp. nov. isolated from a methanogenic reactor of cattle waste.</title>
        <authorList>
            <person name="Uek A."/>
            <person name="Ohtaki Y."/>
            <person name="Kaku N."/>
            <person name="Ueki K."/>
        </authorList>
    </citation>
    <scope>NUCLEOTIDE SEQUENCE [LARGE SCALE GENOMIC DNA]</scope>
    <source>
        <strain evidence="1 2">SN021</strain>
    </source>
</reference>
<organism evidence="1 2">
    <name type="scientific">Anaerocolumna cellulosilytica</name>
    <dbReference type="NCBI Taxonomy" id="433286"/>
    <lineage>
        <taxon>Bacteria</taxon>
        <taxon>Bacillati</taxon>
        <taxon>Bacillota</taxon>
        <taxon>Clostridia</taxon>
        <taxon>Lachnospirales</taxon>
        <taxon>Lachnospiraceae</taxon>
        <taxon>Anaerocolumna</taxon>
    </lineage>
</organism>